<keyword evidence="14" id="KW-1185">Reference proteome</keyword>
<dbReference type="Gene3D" id="3.30.70.260">
    <property type="match status" value="1"/>
</dbReference>
<dbReference type="InterPro" id="IPR050812">
    <property type="entry name" value="Preph/Arog_dehydrog"/>
</dbReference>
<evidence type="ECO:0000256" key="8">
    <source>
        <dbReference type="ARBA" id="ARBA00023027"/>
    </source>
</evidence>
<evidence type="ECO:0000313" key="14">
    <source>
        <dbReference type="Proteomes" id="UP000192569"/>
    </source>
</evidence>
<evidence type="ECO:0000256" key="9">
    <source>
        <dbReference type="ARBA" id="ARBA00023141"/>
    </source>
</evidence>
<dbReference type="FunFam" id="1.10.3660.10:FF:000003">
    <property type="entry name" value="Prephenate dehydrogenase"/>
    <property type="match status" value="1"/>
</dbReference>
<feature type="domain" description="ACT" evidence="12">
    <location>
        <begin position="296"/>
        <end position="366"/>
    </location>
</feature>
<dbReference type="EMBL" id="LT838272">
    <property type="protein sequence ID" value="SMB98332.1"/>
    <property type="molecule type" value="Genomic_DNA"/>
</dbReference>
<evidence type="ECO:0000256" key="2">
    <source>
        <dbReference type="ARBA" id="ARBA00007964"/>
    </source>
</evidence>
<dbReference type="Gene3D" id="1.10.3660.10">
    <property type="entry name" value="6-phosphogluconate dehydrogenase C-terminal like domain"/>
    <property type="match status" value="1"/>
</dbReference>
<dbReference type="FunFam" id="3.40.50.720:FF:000208">
    <property type="entry name" value="Prephenate dehydrogenase"/>
    <property type="match status" value="1"/>
</dbReference>
<evidence type="ECO:0000259" key="12">
    <source>
        <dbReference type="PROSITE" id="PS51671"/>
    </source>
</evidence>
<dbReference type="InterPro" id="IPR046826">
    <property type="entry name" value="PDH_N"/>
</dbReference>
<dbReference type="SUPFAM" id="SSF51735">
    <property type="entry name" value="NAD(P)-binding Rossmann-fold domains"/>
    <property type="match status" value="1"/>
</dbReference>
<dbReference type="UniPathway" id="UPA00122">
    <property type="reaction ID" value="UER00961"/>
</dbReference>
<keyword evidence="6" id="KW-0028">Amino-acid biosynthesis</keyword>
<dbReference type="PANTHER" id="PTHR21363">
    <property type="entry name" value="PREPHENATE DEHYDROGENASE"/>
    <property type="match status" value="1"/>
</dbReference>
<dbReference type="PROSITE" id="PS51671">
    <property type="entry name" value="ACT"/>
    <property type="match status" value="1"/>
</dbReference>
<evidence type="ECO:0000313" key="13">
    <source>
        <dbReference type="EMBL" id="SMB98332.1"/>
    </source>
</evidence>
<keyword evidence="8" id="KW-0520">NAD</keyword>
<dbReference type="SUPFAM" id="SSF48179">
    <property type="entry name" value="6-phosphogluconate dehydrogenase C-terminal domain-like"/>
    <property type="match status" value="1"/>
</dbReference>
<evidence type="ECO:0000256" key="10">
    <source>
        <dbReference type="ARBA" id="ARBA00049260"/>
    </source>
</evidence>
<comment type="similarity">
    <text evidence="2">Belongs to the prephenate/arogenate dehydrogenase family.</text>
</comment>
<protein>
    <recommendedName>
        <fullName evidence="4">Prephenate dehydrogenase</fullName>
        <ecNumber evidence="3">1.3.1.12</ecNumber>
    </recommendedName>
</protein>
<dbReference type="InterPro" id="IPR046825">
    <property type="entry name" value="PDH_C"/>
</dbReference>
<dbReference type="Gene3D" id="3.40.50.720">
    <property type="entry name" value="NAD(P)-binding Rossmann-like Domain"/>
    <property type="match status" value="1"/>
</dbReference>
<name>A0A1W1VY69_9FIRM</name>
<keyword evidence="9" id="KW-0057">Aromatic amino acid biosynthesis</keyword>
<reference evidence="13 14" key="1">
    <citation type="submission" date="2017-04" db="EMBL/GenBank/DDBJ databases">
        <authorList>
            <person name="Afonso C.L."/>
            <person name="Miller P.J."/>
            <person name="Scott M.A."/>
            <person name="Spackman E."/>
            <person name="Goraichik I."/>
            <person name="Dimitrov K.M."/>
            <person name="Suarez D.L."/>
            <person name="Swayne D.E."/>
        </authorList>
    </citation>
    <scope>NUCLEOTIDE SEQUENCE [LARGE SCALE GENOMIC DNA]</scope>
    <source>
        <strain evidence="13 14">ToBE</strain>
    </source>
</reference>
<dbReference type="GO" id="GO:0004665">
    <property type="term" value="F:prephenate dehydrogenase (NADP+) activity"/>
    <property type="evidence" value="ECO:0007669"/>
    <property type="project" value="InterPro"/>
</dbReference>
<dbReference type="AlphaFoldDB" id="A0A1W1VY69"/>
<dbReference type="SUPFAM" id="SSF55021">
    <property type="entry name" value="ACT-like"/>
    <property type="match status" value="1"/>
</dbReference>
<dbReference type="InterPro" id="IPR045865">
    <property type="entry name" value="ACT-like_dom_sf"/>
</dbReference>
<dbReference type="STRING" id="698762.SAMN00808754_2278"/>
<proteinExistence type="inferred from homology"/>
<dbReference type="InterPro" id="IPR003099">
    <property type="entry name" value="Prephen_DH"/>
</dbReference>
<comment type="pathway">
    <text evidence="1">Amino-acid biosynthesis; L-tyrosine biosynthesis; (4-hydroxyphenyl)pyruvate from prephenate (NAD(+) route): step 1/1.</text>
</comment>
<dbReference type="PANTHER" id="PTHR21363:SF0">
    <property type="entry name" value="PREPHENATE DEHYDROGENASE [NADP(+)]"/>
    <property type="match status" value="1"/>
</dbReference>
<dbReference type="Pfam" id="PF01842">
    <property type="entry name" value="ACT"/>
    <property type="match status" value="1"/>
</dbReference>
<evidence type="ECO:0000256" key="1">
    <source>
        <dbReference type="ARBA" id="ARBA00005067"/>
    </source>
</evidence>
<evidence type="ECO:0000256" key="3">
    <source>
        <dbReference type="ARBA" id="ARBA00012068"/>
    </source>
</evidence>
<dbReference type="RefSeq" id="WP_084665829.1">
    <property type="nucleotide sequence ID" value="NZ_LT838272.1"/>
</dbReference>
<dbReference type="GO" id="GO:0070403">
    <property type="term" value="F:NAD+ binding"/>
    <property type="evidence" value="ECO:0007669"/>
    <property type="project" value="InterPro"/>
</dbReference>
<dbReference type="InterPro" id="IPR008927">
    <property type="entry name" value="6-PGluconate_DH-like_C_sf"/>
</dbReference>
<accession>A0A1W1VY69</accession>
<sequence length="366" mass="39944">MIKRAAIIGLGLIGGSLGMALLQGKIAQEVAGYDRERKALEKALEMGAINHLATSSQEAVQGAELVILAVPVGVLPSVAREIAPYLSPQAIVTDTGSTKAKVVHELETIFPSSITYIGGHPMTGSERAGISAADRYLLENAVYILTPTTRTSEEALSRLKTILTALGARVICLPPEKHDWVVGVVSHLPHFLAVSLMHMVARYSLEHRELLMLAAGGFRDTTRIASGHPIMWRDIYLSNAQVLLNILEAWEQEIRRLATLIREHDGQGLLEALEYARSWRNQIPARQKGLLPTLHEIVITVPDRPGVIGFVGQILGQEGINISDIEILRVREGEGGSIRLGFTSSSAAEQALQVLRRHGITARWRE</sequence>
<dbReference type="Proteomes" id="UP000192569">
    <property type="component" value="Chromosome I"/>
</dbReference>
<gene>
    <name evidence="13" type="ORF">SAMN00808754_2278</name>
</gene>
<evidence type="ECO:0000256" key="6">
    <source>
        <dbReference type="ARBA" id="ARBA00022605"/>
    </source>
</evidence>
<organism evidence="13 14">
    <name type="scientific">Thermanaeromonas toyohensis ToBE</name>
    <dbReference type="NCBI Taxonomy" id="698762"/>
    <lineage>
        <taxon>Bacteria</taxon>
        <taxon>Bacillati</taxon>
        <taxon>Bacillota</taxon>
        <taxon>Clostridia</taxon>
        <taxon>Neomoorellales</taxon>
        <taxon>Neomoorellaceae</taxon>
        <taxon>Thermanaeromonas</taxon>
    </lineage>
</organism>
<evidence type="ECO:0000256" key="5">
    <source>
        <dbReference type="ARBA" id="ARBA00022498"/>
    </source>
</evidence>
<dbReference type="GO" id="GO:0006571">
    <property type="term" value="P:tyrosine biosynthetic process"/>
    <property type="evidence" value="ECO:0007669"/>
    <property type="project" value="UniProtKB-UniPathway"/>
</dbReference>
<dbReference type="Pfam" id="PF02153">
    <property type="entry name" value="PDH_N"/>
    <property type="match status" value="1"/>
</dbReference>
<dbReference type="InterPro" id="IPR036291">
    <property type="entry name" value="NAD(P)-bd_dom_sf"/>
</dbReference>
<evidence type="ECO:0000259" key="11">
    <source>
        <dbReference type="PROSITE" id="PS51176"/>
    </source>
</evidence>
<dbReference type="OrthoDB" id="9802008at2"/>
<keyword evidence="5" id="KW-0827">Tyrosine biosynthesis</keyword>
<dbReference type="EC" id="1.3.1.12" evidence="3"/>
<dbReference type="PROSITE" id="PS51176">
    <property type="entry name" value="PDH_ADH"/>
    <property type="match status" value="1"/>
</dbReference>
<comment type="catalytic activity">
    <reaction evidence="10">
        <text>prephenate + NAD(+) = 3-(4-hydroxyphenyl)pyruvate + CO2 + NADH</text>
        <dbReference type="Rhea" id="RHEA:13869"/>
        <dbReference type="ChEBI" id="CHEBI:16526"/>
        <dbReference type="ChEBI" id="CHEBI:29934"/>
        <dbReference type="ChEBI" id="CHEBI:36242"/>
        <dbReference type="ChEBI" id="CHEBI:57540"/>
        <dbReference type="ChEBI" id="CHEBI:57945"/>
        <dbReference type="EC" id="1.3.1.12"/>
    </reaction>
</comment>
<evidence type="ECO:0000256" key="4">
    <source>
        <dbReference type="ARBA" id="ARBA00016891"/>
    </source>
</evidence>
<feature type="domain" description="Prephenate/arogenate dehydrogenase" evidence="11">
    <location>
        <begin position="3"/>
        <end position="291"/>
    </location>
</feature>
<dbReference type="InterPro" id="IPR002912">
    <property type="entry name" value="ACT_dom"/>
</dbReference>
<evidence type="ECO:0000256" key="7">
    <source>
        <dbReference type="ARBA" id="ARBA00023002"/>
    </source>
</evidence>
<dbReference type="CDD" id="cd04909">
    <property type="entry name" value="ACT_PDH-BS"/>
    <property type="match status" value="1"/>
</dbReference>
<dbReference type="Pfam" id="PF20463">
    <property type="entry name" value="PDH_C"/>
    <property type="match status" value="1"/>
</dbReference>
<dbReference type="GO" id="GO:0008977">
    <property type="term" value="F:prephenate dehydrogenase (NAD+) activity"/>
    <property type="evidence" value="ECO:0007669"/>
    <property type="project" value="UniProtKB-EC"/>
</dbReference>
<keyword evidence="7" id="KW-0560">Oxidoreductase</keyword>